<dbReference type="Gene3D" id="3.30.1490.40">
    <property type="match status" value="1"/>
</dbReference>
<feature type="non-terminal residue" evidence="2">
    <location>
        <position position="166"/>
    </location>
</feature>
<dbReference type="AlphaFoldDB" id="A0AAD3E5P4"/>
<keyword evidence="3" id="KW-1185">Reference proteome</keyword>
<feature type="region of interest" description="Disordered" evidence="1">
    <location>
        <begin position="52"/>
        <end position="78"/>
    </location>
</feature>
<sequence length="166" mass="16017">EGGAGGTTGSSGGGGGFSRARFGSDALFGGGSSGGGSGGGGFGGFGGAPGGGGAGRGFGPSGGGGGGGGGATPPPSSAAVSFFMPRGTAVRHWESPAFRLFTCDSVSEPFGARWWFLDASGAVQGPFTAEQMVVFYFSGLVGDSSLVCGTEANVVPPLVPPRYWFE</sequence>
<feature type="non-terminal residue" evidence="2">
    <location>
        <position position="1"/>
    </location>
</feature>
<evidence type="ECO:0008006" key="4">
    <source>
        <dbReference type="Google" id="ProtNLM"/>
    </source>
</evidence>
<dbReference type="SUPFAM" id="SSF55277">
    <property type="entry name" value="GYF domain"/>
    <property type="match status" value="1"/>
</dbReference>
<organism evidence="2 3">
    <name type="scientific">Astrephomene gubernaculifera</name>
    <dbReference type="NCBI Taxonomy" id="47775"/>
    <lineage>
        <taxon>Eukaryota</taxon>
        <taxon>Viridiplantae</taxon>
        <taxon>Chlorophyta</taxon>
        <taxon>core chlorophytes</taxon>
        <taxon>Chlorophyceae</taxon>
        <taxon>CS clade</taxon>
        <taxon>Chlamydomonadales</taxon>
        <taxon>Astrephomenaceae</taxon>
        <taxon>Astrephomene</taxon>
    </lineage>
</organism>
<dbReference type="InterPro" id="IPR035445">
    <property type="entry name" value="GYF-like_dom_sf"/>
</dbReference>
<evidence type="ECO:0000256" key="1">
    <source>
        <dbReference type="SAM" id="MobiDB-lite"/>
    </source>
</evidence>
<protein>
    <recommendedName>
        <fullName evidence="4">GYF domain-containing protein</fullName>
    </recommendedName>
</protein>
<dbReference type="EMBL" id="BMAR01000096">
    <property type="protein sequence ID" value="GFR53202.1"/>
    <property type="molecule type" value="Genomic_DNA"/>
</dbReference>
<evidence type="ECO:0000313" key="2">
    <source>
        <dbReference type="EMBL" id="GFR53202.1"/>
    </source>
</evidence>
<feature type="compositionally biased region" description="Gly residues" evidence="1">
    <location>
        <begin position="52"/>
        <end position="71"/>
    </location>
</feature>
<dbReference type="Proteomes" id="UP001054857">
    <property type="component" value="Unassembled WGS sequence"/>
</dbReference>
<name>A0AAD3E5P4_9CHLO</name>
<proteinExistence type="predicted"/>
<accession>A0AAD3E5P4</accession>
<evidence type="ECO:0000313" key="3">
    <source>
        <dbReference type="Proteomes" id="UP001054857"/>
    </source>
</evidence>
<gene>
    <name evidence="2" type="ORF">Agub_g15951</name>
</gene>
<reference evidence="2 3" key="1">
    <citation type="journal article" date="2021" name="Sci. Rep.">
        <title>Genome sequencing of the multicellular alga Astrephomene provides insights into convergent evolution of germ-soma differentiation.</title>
        <authorList>
            <person name="Yamashita S."/>
            <person name="Yamamoto K."/>
            <person name="Matsuzaki R."/>
            <person name="Suzuki S."/>
            <person name="Yamaguchi H."/>
            <person name="Hirooka S."/>
            <person name="Minakuchi Y."/>
            <person name="Miyagishima S."/>
            <person name="Kawachi M."/>
            <person name="Toyoda A."/>
            <person name="Nozaki H."/>
        </authorList>
    </citation>
    <scope>NUCLEOTIDE SEQUENCE [LARGE SCALE GENOMIC DNA]</scope>
    <source>
        <strain evidence="2 3">NIES-4017</strain>
    </source>
</reference>
<comment type="caution">
    <text evidence="2">The sequence shown here is derived from an EMBL/GenBank/DDBJ whole genome shotgun (WGS) entry which is preliminary data.</text>
</comment>